<dbReference type="SUPFAM" id="SSF47090">
    <property type="entry name" value="PGBD-like"/>
    <property type="match status" value="2"/>
</dbReference>
<organism evidence="4 5">
    <name type="scientific">Xanthomonas protegens</name>
    <dbReference type="NCBI Taxonomy" id="3380705"/>
    <lineage>
        <taxon>Bacteria</taxon>
        <taxon>Pseudomonadati</taxon>
        <taxon>Pseudomonadota</taxon>
        <taxon>Gammaproteobacteria</taxon>
        <taxon>Lysobacterales</taxon>
        <taxon>Lysobacteraceae</taxon>
        <taxon>Xanthomonas</taxon>
    </lineage>
</organism>
<evidence type="ECO:0000256" key="1">
    <source>
        <dbReference type="SAM" id="MobiDB-lite"/>
    </source>
</evidence>
<evidence type="ECO:0000313" key="4">
    <source>
        <dbReference type="EMBL" id="MEL4891500.1"/>
    </source>
</evidence>
<keyword evidence="5" id="KW-1185">Reference proteome</keyword>
<feature type="compositionally biased region" description="Low complexity" evidence="1">
    <location>
        <begin position="399"/>
        <end position="415"/>
    </location>
</feature>
<sequence>MSDGYGKQNAGFGLTREQSVDLIVRSCLDHGVTDTRQIAYVLATAQHESRDFQAPEEDWGRKQAVTLSYHGGEAYYGRGYAHLTHVELYEKLGEKAGLGRELVQSPGRAAEPAIATKILVAGMRDGDFVPGQNLAAHINADKQDYAGARAIINPRDAASVQTIAGYARTWEASVPALVERVQREGVAPAQAPAASNAPASVGKGDANQTVFEAQQYLAALGMTDSKGKAISPDGDFGAGTEHAVKQYQRSKGVAEPTGRVDAAMLAELRADTLQAQPQFKRQTMTDLYGPLKDGELRRGEKGEPVYELRRQLQGLGYIQNAPPNWSGDRLYDEHIETGVRAFQKANGLQETGRADTETRRQLNAFAVSQHLAPTTEFDRPENWPPQPPPYTRAEYQTRQQAPGQPAQPAPAAQEPSPDRRQGQAPTSAAPGAMRSSLYQDCSNGVDALDRQLGRASDTASACMKASLTELATRSGLTRVDHVLLSERGRQAEPGQYVFVVEGDPRNPASLRAHMPTDQAIKTPVEVSFGALAQSEQQRQASLQAELGGEQQRDAQVRQAQGKGMG</sequence>
<dbReference type="Gene3D" id="1.10.530.10">
    <property type="match status" value="1"/>
</dbReference>
<evidence type="ECO:0000259" key="2">
    <source>
        <dbReference type="Pfam" id="PF01471"/>
    </source>
</evidence>
<reference evidence="4 5" key="1">
    <citation type="journal article" date="2024" name="FEMS Microbiol. Lett.">
        <title>Xanthomonas protegens sp. nov., a novel rice seed-associated bacterium, provides in vivo protection against X. oryzae pv. oryzae, the bacterial leaf blight pathogen.</title>
        <authorList>
            <person name="Rana R."/>
            <person name="Sharma A."/>
            <person name="Madhavan V.N."/>
            <person name="Korpole S."/>
            <person name="Sonti R.V."/>
            <person name="Patel H.K."/>
            <person name="Patil P.B."/>
        </authorList>
    </citation>
    <scope>NUCLEOTIDE SEQUENCE [LARGE SCALE GENOMIC DNA]</scope>
    <source>
        <strain evidence="4 5">PPL118</strain>
    </source>
</reference>
<evidence type="ECO:0000259" key="3">
    <source>
        <dbReference type="Pfam" id="PF20410"/>
    </source>
</evidence>
<evidence type="ECO:0000313" key="5">
    <source>
        <dbReference type="Proteomes" id="UP001486626"/>
    </source>
</evidence>
<feature type="domain" description="X-Tfes XVIPCD" evidence="3">
    <location>
        <begin position="436"/>
        <end position="533"/>
    </location>
</feature>
<dbReference type="Pfam" id="PF20410">
    <property type="entry name" value="X-Tfes_XVIPCD"/>
    <property type="match status" value="1"/>
</dbReference>
<dbReference type="Gene3D" id="1.10.101.10">
    <property type="entry name" value="PGBD-like superfamily/PGBD"/>
    <property type="match status" value="2"/>
</dbReference>
<gene>
    <name evidence="4" type="ORF">PIQ37_08690</name>
</gene>
<feature type="region of interest" description="Disordered" evidence="1">
    <location>
        <begin position="370"/>
        <end position="434"/>
    </location>
</feature>
<dbReference type="SUPFAM" id="SSF53955">
    <property type="entry name" value="Lysozyme-like"/>
    <property type="match status" value="1"/>
</dbReference>
<comment type="caution">
    <text evidence="4">The sequence shown here is derived from an EMBL/GenBank/DDBJ whole genome shotgun (WGS) entry which is preliminary data.</text>
</comment>
<proteinExistence type="predicted"/>
<dbReference type="InterPro" id="IPR036365">
    <property type="entry name" value="PGBD-like_sf"/>
</dbReference>
<dbReference type="Pfam" id="PF01471">
    <property type="entry name" value="PG_binding_1"/>
    <property type="match status" value="2"/>
</dbReference>
<feature type="region of interest" description="Disordered" evidence="1">
    <location>
        <begin position="537"/>
        <end position="565"/>
    </location>
</feature>
<feature type="domain" description="Peptidoglycan binding-like" evidence="2">
    <location>
        <begin position="302"/>
        <end position="362"/>
    </location>
</feature>
<protein>
    <submittedName>
        <fullName evidence="4">Peptidoglycan-binding protein</fullName>
    </submittedName>
</protein>
<dbReference type="InterPro" id="IPR002477">
    <property type="entry name" value="Peptidoglycan-bd-like"/>
</dbReference>
<feature type="domain" description="Peptidoglycan binding-like" evidence="2">
    <location>
        <begin position="208"/>
        <end position="268"/>
    </location>
</feature>
<dbReference type="InterPro" id="IPR036366">
    <property type="entry name" value="PGBDSf"/>
</dbReference>
<dbReference type="InterPro" id="IPR023346">
    <property type="entry name" value="Lysozyme-like_dom_sf"/>
</dbReference>
<dbReference type="InterPro" id="IPR046519">
    <property type="entry name" value="X-Tfes_XVIPCD"/>
</dbReference>
<dbReference type="RefSeq" id="WP_342073163.1">
    <property type="nucleotide sequence ID" value="NZ_JAQJCQ010000006.1"/>
</dbReference>
<name>A0ABU9LCG1_9XANT</name>
<dbReference type="Proteomes" id="UP001486626">
    <property type="component" value="Unassembled WGS sequence"/>
</dbReference>
<dbReference type="EMBL" id="JAQJCQ010000006">
    <property type="protein sequence ID" value="MEL4891500.1"/>
    <property type="molecule type" value="Genomic_DNA"/>
</dbReference>
<accession>A0ABU9LCG1</accession>